<sequence length="225" mass="24731">MGDTETKSFLIINPNSSKSVTDNLKDLLPIPPKTKLEFYTGPSTAPPEIDGPETSRQSTEACFPDLRDNHMKHDGYLVCCYSDHPLIYKLREITKKPVQGIYQASITFASTNFPEKFGILTSTNSWEPILDEAVKTSFGGVDIPLFTGTVAANVNVLKLGDPKYFQKLVERAKICVDSGAKTILLGCAGLSGLENKLEAEFDNVKFIDSVAFGSELLNTLVRFDN</sequence>
<name>K0KDZ8_WICCF</name>
<accession>K0KDZ8</accession>
<evidence type="ECO:0000256" key="1">
    <source>
        <dbReference type="ARBA" id="ARBA00038414"/>
    </source>
</evidence>
<reference evidence="2 3" key="1">
    <citation type="journal article" date="2012" name="Eukaryot. Cell">
        <title>Draft genome sequence of Wickerhamomyces ciferrii NRRL Y-1031 F-60-10.</title>
        <authorList>
            <person name="Schneider J."/>
            <person name="Andrea H."/>
            <person name="Blom J."/>
            <person name="Jaenicke S."/>
            <person name="Ruckert C."/>
            <person name="Schorsch C."/>
            <person name="Szczepanowski R."/>
            <person name="Farwick M."/>
            <person name="Goesmann A."/>
            <person name="Puhler A."/>
            <person name="Schaffer S."/>
            <person name="Tauch A."/>
            <person name="Kohler T."/>
            <person name="Brinkrolf K."/>
        </authorList>
    </citation>
    <scope>NUCLEOTIDE SEQUENCE [LARGE SCALE GENOMIC DNA]</scope>
    <source>
        <strain evidence="3">ATCC 14091 / BCRC 22168 / CBS 111 / JCM 3599 / NBRC 0793 / NRRL Y-1031 F-60-10</strain>
    </source>
</reference>
<dbReference type="Pfam" id="PF01177">
    <property type="entry name" value="Asp_Glu_race"/>
    <property type="match status" value="1"/>
</dbReference>
<proteinExistence type="inferred from homology"/>
<dbReference type="GO" id="GO:0008881">
    <property type="term" value="F:glutamate racemase activity"/>
    <property type="evidence" value="ECO:0007669"/>
    <property type="project" value="UniProtKB-EC"/>
</dbReference>
<dbReference type="EMBL" id="CAIF01000012">
    <property type="protein sequence ID" value="CCH41151.1"/>
    <property type="molecule type" value="Genomic_DNA"/>
</dbReference>
<dbReference type="AlphaFoldDB" id="K0KDZ8"/>
<dbReference type="InterPro" id="IPR015942">
    <property type="entry name" value="Asp/Glu/hydantoin_racemase"/>
</dbReference>
<gene>
    <name evidence="2" type="ORF">BN7_688</name>
</gene>
<keyword evidence="2" id="KW-0413">Isomerase</keyword>
<dbReference type="STRING" id="1206466.K0KDZ8"/>
<comment type="similarity">
    <text evidence="1">Belongs to the HyuE racemase family.</text>
</comment>
<dbReference type="InParanoid" id="K0KDZ8"/>
<dbReference type="Proteomes" id="UP000009328">
    <property type="component" value="Unassembled WGS sequence"/>
</dbReference>
<dbReference type="eggNOG" id="ENOG502RZ0H">
    <property type="taxonomic scope" value="Eukaryota"/>
</dbReference>
<dbReference type="HOGENOM" id="CLU_053002_1_0_1"/>
<dbReference type="EC" id="5.1.1.3" evidence="2"/>
<dbReference type="FunCoup" id="K0KDZ8">
    <property type="interactions" value="52"/>
</dbReference>
<dbReference type="InterPro" id="IPR052186">
    <property type="entry name" value="Hydantoin_racemase-like"/>
</dbReference>
<dbReference type="PANTHER" id="PTHR28047">
    <property type="entry name" value="PROTEIN DCG1"/>
    <property type="match status" value="1"/>
</dbReference>
<comment type="caution">
    <text evidence="2">The sequence shown here is derived from an EMBL/GenBank/DDBJ whole genome shotgun (WGS) entry which is preliminary data.</text>
</comment>
<protein>
    <submittedName>
        <fullName evidence="2">Glutamate racemase</fullName>
        <ecNumber evidence="2">5.1.1.3</ecNumber>
    </submittedName>
</protein>
<dbReference type="Gene3D" id="3.40.50.12500">
    <property type="match status" value="1"/>
</dbReference>
<dbReference type="PANTHER" id="PTHR28047:SF5">
    <property type="entry name" value="PROTEIN DCG1"/>
    <property type="match status" value="1"/>
</dbReference>
<keyword evidence="3" id="KW-1185">Reference proteome</keyword>
<evidence type="ECO:0000313" key="2">
    <source>
        <dbReference type="EMBL" id="CCH41151.1"/>
    </source>
</evidence>
<dbReference type="InterPro" id="IPR053714">
    <property type="entry name" value="Iso_Racemase_Enz_sf"/>
</dbReference>
<organism evidence="2 3">
    <name type="scientific">Wickerhamomyces ciferrii (strain ATCC 14091 / BCRC 22168 / CBS 111 / JCM 3599 / NBRC 0793 / NRRL Y-1031 F-60-10)</name>
    <name type="common">Yeast</name>
    <name type="synonym">Pichia ciferrii</name>
    <dbReference type="NCBI Taxonomy" id="1206466"/>
    <lineage>
        <taxon>Eukaryota</taxon>
        <taxon>Fungi</taxon>
        <taxon>Dikarya</taxon>
        <taxon>Ascomycota</taxon>
        <taxon>Saccharomycotina</taxon>
        <taxon>Saccharomycetes</taxon>
        <taxon>Phaffomycetales</taxon>
        <taxon>Wickerhamomycetaceae</taxon>
        <taxon>Wickerhamomyces</taxon>
    </lineage>
</organism>
<evidence type="ECO:0000313" key="3">
    <source>
        <dbReference type="Proteomes" id="UP000009328"/>
    </source>
</evidence>